<reference evidence="13 14" key="1">
    <citation type="journal article" date="2023" name="G3 (Bethesda)">
        <title>A haplotype-resolved chromosome-scale genome for Quercus rubra L. provides insights into the genetics of adaptive traits for red oak species.</title>
        <authorList>
            <person name="Kapoor B."/>
            <person name="Jenkins J."/>
            <person name="Schmutz J."/>
            <person name="Zhebentyayeva T."/>
            <person name="Kuelheim C."/>
            <person name="Coggeshall M."/>
            <person name="Heim C."/>
            <person name="Lasky J.R."/>
            <person name="Leites L."/>
            <person name="Islam-Faridi N."/>
            <person name="Romero-Severson J."/>
            <person name="DeLeo V.L."/>
            <person name="Lucas S.M."/>
            <person name="Lazic D."/>
            <person name="Gailing O."/>
            <person name="Carlson J."/>
            <person name="Staton M."/>
        </authorList>
    </citation>
    <scope>NUCLEOTIDE SEQUENCE [LARGE SCALE GENOMIC DNA]</scope>
    <source>
        <strain evidence="13">Pseudo-F2</strain>
    </source>
</reference>
<evidence type="ECO:0000313" key="13">
    <source>
        <dbReference type="EMBL" id="KAK4576264.1"/>
    </source>
</evidence>
<evidence type="ECO:0000256" key="5">
    <source>
        <dbReference type="ARBA" id="ARBA00022692"/>
    </source>
</evidence>
<keyword evidence="9 12" id="KW-0472">Membrane</keyword>
<keyword evidence="5 12" id="KW-0812">Transmembrane</keyword>
<keyword evidence="8 12" id="KW-1133">Transmembrane helix</keyword>
<evidence type="ECO:0000256" key="11">
    <source>
        <dbReference type="ARBA" id="ARBA00023180"/>
    </source>
</evidence>
<dbReference type="GO" id="GO:0005886">
    <property type="term" value="C:plasma membrane"/>
    <property type="evidence" value="ECO:0007669"/>
    <property type="project" value="UniProtKB-SubCell"/>
</dbReference>
<feature type="transmembrane region" description="Helical" evidence="12">
    <location>
        <begin position="921"/>
        <end position="945"/>
    </location>
</feature>
<comment type="caution">
    <text evidence="13">The sequence shown here is derived from an EMBL/GenBank/DDBJ whole genome shotgun (WGS) entry which is preliminary data.</text>
</comment>
<dbReference type="AlphaFoldDB" id="A0AAN7EN74"/>
<dbReference type="PANTHER" id="PTHR48061">
    <property type="entry name" value="LEUCINE-RICH REPEAT RECEPTOR PROTEIN KINASE EMS1-LIKE-RELATED"/>
    <property type="match status" value="1"/>
</dbReference>
<keyword evidence="11" id="KW-0325">Glycoprotein</keyword>
<evidence type="ECO:0000256" key="6">
    <source>
        <dbReference type="ARBA" id="ARBA00022729"/>
    </source>
</evidence>
<dbReference type="PANTHER" id="PTHR48061:SF46">
    <property type="entry name" value="LEUCINE-RICH REPEAT-CONTAINING N-TERMINAL PLANT-TYPE DOMAIN-CONTAINING PROTEIN"/>
    <property type="match status" value="1"/>
</dbReference>
<evidence type="ECO:0000256" key="8">
    <source>
        <dbReference type="ARBA" id="ARBA00022989"/>
    </source>
</evidence>
<evidence type="ECO:0000256" key="9">
    <source>
        <dbReference type="ARBA" id="ARBA00023136"/>
    </source>
</evidence>
<evidence type="ECO:0000256" key="3">
    <source>
        <dbReference type="ARBA" id="ARBA00022475"/>
    </source>
</evidence>
<dbReference type="InterPro" id="IPR003591">
    <property type="entry name" value="Leu-rich_rpt_typical-subtyp"/>
</dbReference>
<keyword evidence="7" id="KW-0677">Repeat</keyword>
<dbReference type="Pfam" id="PF13855">
    <property type="entry name" value="LRR_8"/>
    <property type="match status" value="3"/>
</dbReference>
<dbReference type="FunFam" id="3.80.10.10:FF:000095">
    <property type="entry name" value="LRR receptor-like serine/threonine-protein kinase GSO1"/>
    <property type="match status" value="1"/>
</dbReference>
<dbReference type="SMART" id="SM00365">
    <property type="entry name" value="LRR_SD22"/>
    <property type="match status" value="8"/>
</dbReference>
<comment type="subcellular location">
    <subcellularLocation>
        <location evidence="1">Cell membrane</location>
        <topology evidence="1">Single-pass type I membrane protein</topology>
    </subcellularLocation>
</comment>
<evidence type="ECO:0000256" key="10">
    <source>
        <dbReference type="ARBA" id="ARBA00023170"/>
    </source>
</evidence>
<evidence type="ECO:0000256" key="2">
    <source>
        <dbReference type="ARBA" id="ARBA00009592"/>
    </source>
</evidence>
<dbReference type="Pfam" id="PF00560">
    <property type="entry name" value="LRR_1"/>
    <property type="match status" value="11"/>
</dbReference>
<comment type="similarity">
    <text evidence="2">Belongs to the RLP family.</text>
</comment>
<organism evidence="13 14">
    <name type="scientific">Quercus rubra</name>
    <name type="common">Northern red oak</name>
    <name type="synonym">Quercus borealis</name>
    <dbReference type="NCBI Taxonomy" id="3512"/>
    <lineage>
        <taxon>Eukaryota</taxon>
        <taxon>Viridiplantae</taxon>
        <taxon>Streptophyta</taxon>
        <taxon>Embryophyta</taxon>
        <taxon>Tracheophyta</taxon>
        <taxon>Spermatophyta</taxon>
        <taxon>Magnoliopsida</taxon>
        <taxon>eudicotyledons</taxon>
        <taxon>Gunneridae</taxon>
        <taxon>Pentapetalae</taxon>
        <taxon>rosids</taxon>
        <taxon>fabids</taxon>
        <taxon>Fagales</taxon>
        <taxon>Fagaceae</taxon>
        <taxon>Quercus</taxon>
    </lineage>
</organism>
<dbReference type="PRINTS" id="PR00019">
    <property type="entry name" value="LEURICHRPT"/>
</dbReference>
<sequence>MCYNSYPKTGSWKEDKDCCSWDGVECDNATRHVIGLDLSCSSLNGSIHSNSSLFLLRHLRSLNLAGNLFYPSLISSEFGNFKNLTHLNLSHSFFSGKIPYEISHLSSLVSLDLSFNDQLIIETPVWKRVVDNLTLLRELLLDYTDMSSIRPNSLMNLSSSLTTLSLHYCHLRGKLENNIFCLPSIQTLHLGFNFNLEGSLPNSNCNFSSSLKFLDLSEIRFSGELPDSIGSLKSLKRLNLQYCNFTGSIPTSLGSLTQITHLILSSNNFIGPIPASLGNLTQITYLDLLENKFTGPIPSSLGNLTQITYLNLYENMFTGPIPSSLGNLTQMTYLDLSQNSFRGLLPLSLLNLPNLSTLRLYNNQLVGPLPSHVSGLNLIDLSLSSNSLNGTLPSWLFSLPSLEILRLDDNEFIGEIGEFKYNSLGYLDLGYNKLQGSIPRSISRLVNLTHLYLSSNKLSIMLEFEMFSKLKNLQELDFSHNLLSINNNVIVTYTLPNLMQLNLSSSNISEFPIFLKTATNLESLDLSNNRIYGQVPRWLGDVGRNSLYNVDLRANLLQGPFPTLNFLNLQYFFVSNNSFTGEIPSLICNASSLKVLDLSHNSLSGMIPKCLANFSVLSVLDLRMNNLCGTIPATFAKGNNFRNINFNGNQLEGQLPRSLANCRNLEILDLGNNKINGAFPSWLESLPRLRVLVIRSNRFKGRIFCNPKTKFPFPKLRIIDISNNQFNGSLPRKYFKYLKAMTNVDESEVGLNYTRDVYYQDSLNETIKGSYMELVRVQTVIFTTIDFSNNRFIGQMPKILGRLKSLKGLNFSHNNLTGYIPSSFGNLTNLEWLDLSFNKLSGEIPKQLAELPWLEVFNLSYNQLTGCIPLGKQFNTFNNDSYIKNLGLGGFPLSRTCNNETKQPPPSTLLKEDNLEPENGFGWQAVSIGYGCGVIFGTLMGYLMFKIGKPKWIVRMVILEQHIMLRRLKNNAHRRARNAHRRAGRQ</sequence>
<dbReference type="Gene3D" id="3.80.10.10">
    <property type="entry name" value="Ribonuclease Inhibitor"/>
    <property type="match status" value="5"/>
</dbReference>
<dbReference type="EMBL" id="JAXUIC010000008">
    <property type="protein sequence ID" value="KAK4576264.1"/>
    <property type="molecule type" value="Genomic_DNA"/>
</dbReference>
<evidence type="ECO:0000256" key="12">
    <source>
        <dbReference type="SAM" id="Phobius"/>
    </source>
</evidence>
<keyword evidence="6" id="KW-0732">Signal</keyword>
<keyword evidence="3" id="KW-1003">Cell membrane</keyword>
<protein>
    <recommendedName>
        <fullName evidence="15">Leucine-rich repeat-containing N-terminal plant-type domain-containing protein</fullName>
    </recommendedName>
</protein>
<evidence type="ECO:0000256" key="1">
    <source>
        <dbReference type="ARBA" id="ARBA00004251"/>
    </source>
</evidence>
<evidence type="ECO:0000256" key="4">
    <source>
        <dbReference type="ARBA" id="ARBA00022614"/>
    </source>
</evidence>
<keyword evidence="10" id="KW-0675">Receptor</keyword>
<dbReference type="InterPro" id="IPR046956">
    <property type="entry name" value="RLP23-like"/>
</dbReference>
<dbReference type="FunFam" id="3.80.10.10:FF:000041">
    <property type="entry name" value="LRR receptor-like serine/threonine-protein kinase ERECTA"/>
    <property type="match status" value="2"/>
</dbReference>
<dbReference type="InterPro" id="IPR032675">
    <property type="entry name" value="LRR_dom_sf"/>
</dbReference>
<name>A0AAN7EN74_QUERU</name>
<dbReference type="SMART" id="SM00369">
    <property type="entry name" value="LRR_TYP"/>
    <property type="match status" value="13"/>
</dbReference>
<dbReference type="Proteomes" id="UP001324115">
    <property type="component" value="Unassembled WGS sequence"/>
</dbReference>
<keyword evidence="4" id="KW-0433">Leucine-rich repeat</keyword>
<evidence type="ECO:0000256" key="7">
    <source>
        <dbReference type="ARBA" id="ARBA00022737"/>
    </source>
</evidence>
<proteinExistence type="inferred from homology"/>
<accession>A0AAN7EN74</accession>
<dbReference type="FunFam" id="3.80.10.10:FF:000213">
    <property type="entry name" value="Tyrosine-sulfated glycopeptide receptor 1"/>
    <property type="match status" value="1"/>
</dbReference>
<dbReference type="PROSITE" id="PS51450">
    <property type="entry name" value="LRR"/>
    <property type="match status" value="1"/>
</dbReference>
<gene>
    <name evidence="13" type="ORF">RGQ29_026999</name>
</gene>
<keyword evidence="14" id="KW-1185">Reference proteome</keyword>
<evidence type="ECO:0008006" key="15">
    <source>
        <dbReference type="Google" id="ProtNLM"/>
    </source>
</evidence>
<dbReference type="SUPFAM" id="SSF52058">
    <property type="entry name" value="L domain-like"/>
    <property type="match status" value="3"/>
</dbReference>
<dbReference type="InterPro" id="IPR001611">
    <property type="entry name" value="Leu-rich_rpt"/>
</dbReference>
<evidence type="ECO:0000313" key="14">
    <source>
        <dbReference type="Proteomes" id="UP001324115"/>
    </source>
</evidence>